<dbReference type="AlphaFoldDB" id="K0INR7"/>
<dbReference type="EMBL" id="CP002408">
    <property type="protein sequence ID" value="AFU59844.1"/>
    <property type="molecule type" value="Genomic_DNA"/>
</dbReference>
<reference evidence="1 2" key="1">
    <citation type="journal article" date="2012" name="Environ. Microbiol.">
        <title>The genome of the ammonia-oxidizing Candidatus Nitrososphaera gargensis: insights into metabolic versatility and environmental adaptations.</title>
        <authorList>
            <person name="Spang A."/>
            <person name="Poehlein A."/>
            <person name="Offre P."/>
            <person name="Zumbragel S."/>
            <person name="Haider S."/>
            <person name="Rychlik N."/>
            <person name="Nowka B."/>
            <person name="Schmeisser C."/>
            <person name="Lebedeva E.V."/>
            <person name="Rattei T."/>
            <person name="Bohm C."/>
            <person name="Schmid M."/>
            <person name="Galushko A."/>
            <person name="Hatzenpichler R."/>
            <person name="Weinmaier T."/>
            <person name="Daniel R."/>
            <person name="Schleper C."/>
            <person name="Spieck E."/>
            <person name="Streit W."/>
            <person name="Wagner M."/>
        </authorList>
    </citation>
    <scope>NUCLEOTIDE SEQUENCE [LARGE SCALE GENOMIC DNA]</scope>
    <source>
        <strain evidence="2">Ga9.2</strain>
    </source>
</reference>
<dbReference type="BioCyc" id="CNIT1237085:G1324-2926-MONOMER"/>
<gene>
    <name evidence="1" type="ordered locus">Ngar_c29260</name>
</gene>
<accession>K0INR7</accession>
<protein>
    <submittedName>
        <fullName evidence="1">Uncharacterized protein</fullName>
    </submittedName>
</protein>
<dbReference type="Proteomes" id="UP000008037">
    <property type="component" value="Chromosome"/>
</dbReference>
<dbReference type="InParanoid" id="K0INR7"/>
<keyword evidence="2" id="KW-1185">Reference proteome</keyword>
<proteinExistence type="predicted"/>
<sequence>MDKIDADISAFLIFAGVLDNNAKLLSFRRGKASFSLPIERHDTLDVQLSLMFSLIRQLEDISGPHKFTVTRFARHDIFLFGTADMHVFVITSPTSEGQVAKTLSELVATMSDSELPMAAPNLVGGGKKDQTMTAAATTTTMASVRHNNNNDGELNGIDRQQHKLSLATAAKPRPEAIAMLQGYLMALEADCIIQDDANGYYKVKAGESDRLTWSVLEKVSHTFKDRIEIHHVGLDTDGKVLVRISLK</sequence>
<dbReference type="HOGENOM" id="CLU_1122648_0_0_2"/>
<evidence type="ECO:0000313" key="2">
    <source>
        <dbReference type="Proteomes" id="UP000008037"/>
    </source>
</evidence>
<organism evidence="1 2">
    <name type="scientific">Nitrososphaera gargensis (strain Ga9.2)</name>
    <dbReference type="NCBI Taxonomy" id="1237085"/>
    <lineage>
        <taxon>Archaea</taxon>
        <taxon>Nitrososphaerota</taxon>
        <taxon>Nitrososphaeria</taxon>
        <taxon>Nitrososphaerales</taxon>
        <taxon>Nitrososphaeraceae</taxon>
        <taxon>Nitrososphaera</taxon>
    </lineage>
</organism>
<evidence type="ECO:0000313" key="1">
    <source>
        <dbReference type="EMBL" id="AFU59844.1"/>
    </source>
</evidence>
<name>K0INR7_NITGG</name>
<dbReference type="KEGG" id="nga:Ngar_c29260"/>